<dbReference type="GO" id="GO:0000166">
    <property type="term" value="F:nucleotide binding"/>
    <property type="evidence" value="ECO:0007669"/>
    <property type="project" value="InterPro"/>
</dbReference>
<name>A0A1N7EFP4_9NOCA</name>
<gene>
    <name evidence="3" type="ORF">SAMN05445060_1258</name>
</gene>
<dbReference type="SUPFAM" id="SSF53098">
    <property type="entry name" value="Ribonuclease H-like"/>
    <property type="match status" value="1"/>
</dbReference>
<dbReference type="GO" id="GO:0008408">
    <property type="term" value="F:3'-5' exonuclease activity"/>
    <property type="evidence" value="ECO:0007669"/>
    <property type="project" value="InterPro"/>
</dbReference>
<evidence type="ECO:0000313" key="3">
    <source>
        <dbReference type="EMBL" id="SIR86839.1"/>
    </source>
</evidence>
<dbReference type="SMART" id="SM00474">
    <property type="entry name" value="35EXOc"/>
    <property type="match status" value="1"/>
</dbReference>
<dbReference type="RefSeq" id="WP_083709371.1">
    <property type="nucleotide sequence ID" value="NZ_FTNT01000003.1"/>
</dbReference>
<dbReference type="InterPro" id="IPR010997">
    <property type="entry name" value="HRDC-like_sf"/>
</dbReference>
<dbReference type="InterPro" id="IPR051086">
    <property type="entry name" value="RNase_D-like"/>
</dbReference>
<sequence length="439" mass="47382">MTAQDPADAVTPASQTPVPDAAVTDDPAGEPEPLTTPADGVPPVLTTPAEFAAAAAALAAGSGPVALDTERASGFRYSGRAYLIQIRRQGAGSFLVDPIDAPQALTPLTEVLDGPEWVLHAADQDLPCLRELGFRCAQLFDTELGGRLLGVARVNLATMVAEFLGLGLAKGHGAADWSQRPLPDDWLNYAALDVEVLVELRDAVATALADQGKDRWAAEEFEYVRTRPDPAPRTDRWRRTSQIHTVRSPRQLAVVRELWEAREEVARNRDVAPGRVLPDKAMVEAATASPTSLDDLLRLPVFKGPRQRRQARRWWGAIERARALPDADLPARGAGQPGLPPVSRWRQRNPDASRRFTAVRAELTGIAETHGVPAENLLQPDLVRQLCWDGLPSPVTAESVDARLSEGSARRWQRELTVAAIAAALVGADAQDDTATADD</sequence>
<dbReference type="PROSITE" id="PS50967">
    <property type="entry name" value="HRDC"/>
    <property type="match status" value="1"/>
</dbReference>
<dbReference type="InterPro" id="IPR041605">
    <property type="entry name" value="Exo_C"/>
</dbReference>
<dbReference type="AlphaFoldDB" id="A0A1N7EFP4"/>
<dbReference type="GO" id="GO:0003676">
    <property type="term" value="F:nucleic acid binding"/>
    <property type="evidence" value="ECO:0007669"/>
    <property type="project" value="InterPro"/>
</dbReference>
<feature type="region of interest" description="Disordered" evidence="1">
    <location>
        <begin position="1"/>
        <end position="45"/>
    </location>
</feature>
<evidence type="ECO:0000313" key="4">
    <source>
        <dbReference type="Proteomes" id="UP000186218"/>
    </source>
</evidence>
<dbReference type="SUPFAM" id="SSF47819">
    <property type="entry name" value="HRDC-like"/>
    <property type="match status" value="1"/>
</dbReference>
<dbReference type="PANTHER" id="PTHR47649:SF1">
    <property type="entry name" value="RIBONUCLEASE D"/>
    <property type="match status" value="1"/>
</dbReference>
<dbReference type="InterPro" id="IPR002121">
    <property type="entry name" value="HRDC_dom"/>
</dbReference>
<dbReference type="InterPro" id="IPR036397">
    <property type="entry name" value="RNaseH_sf"/>
</dbReference>
<dbReference type="Proteomes" id="UP000186218">
    <property type="component" value="Unassembled WGS sequence"/>
</dbReference>
<dbReference type="STRING" id="1344003.SAMN05445060_1258"/>
<dbReference type="SMART" id="SM00341">
    <property type="entry name" value="HRDC"/>
    <property type="match status" value="1"/>
</dbReference>
<dbReference type="Gene3D" id="3.30.420.10">
    <property type="entry name" value="Ribonuclease H-like superfamily/Ribonuclease H"/>
    <property type="match status" value="1"/>
</dbReference>
<dbReference type="Pfam" id="PF00570">
    <property type="entry name" value="HRDC"/>
    <property type="match status" value="1"/>
</dbReference>
<evidence type="ECO:0000259" key="2">
    <source>
        <dbReference type="PROSITE" id="PS50967"/>
    </source>
</evidence>
<dbReference type="Pfam" id="PF01612">
    <property type="entry name" value="DNA_pol_A_exo1"/>
    <property type="match status" value="1"/>
</dbReference>
<proteinExistence type="predicted"/>
<evidence type="ECO:0000256" key="1">
    <source>
        <dbReference type="SAM" id="MobiDB-lite"/>
    </source>
</evidence>
<feature type="domain" description="HRDC" evidence="2">
    <location>
        <begin position="248"/>
        <end position="328"/>
    </location>
</feature>
<feature type="region of interest" description="Disordered" evidence="1">
    <location>
        <begin position="328"/>
        <end position="350"/>
    </location>
</feature>
<keyword evidence="4" id="KW-1185">Reference proteome</keyword>
<reference evidence="3 4" key="1">
    <citation type="submission" date="2017-01" db="EMBL/GenBank/DDBJ databases">
        <authorList>
            <person name="Mah S.A."/>
            <person name="Swanson W.J."/>
            <person name="Moy G.W."/>
            <person name="Vacquier V.D."/>
        </authorList>
    </citation>
    <scope>NUCLEOTIDE SEQUENCE [LARGE SCALE GENOMIC DNA]</scope>
    <source>
        <strain evidence="3 4">CPCC 203464</strain>
    </source>
</reference>
<dbReference type="Gene3D" id="1.10.150.80">
    <property type="entry name" value="HRDC domain"/>
    <property type="match status" value="2"/>
</dbReference>
<dbReference type="EMBL" id="FTNT01000003">
    <property type="protein sequence ID" value="SIR86839.1"/>
    <property type="molecule type" value="Genomic_DNA"/>
</dbReference>
<dbReference type="PANTHER" id="PTHR47649">
    <property type="entry name" value="RIBONUCLEASE D"/>
    <property type="match status" value="1"/>
</dbReference>
<dbReference type="InterPro" id="IPR002562">
    <property type="entry name" value="3'-5'_exonuclease_dom"/>
</dbReference>
<dbReference type="InterPro" id="IPR044876">
    <property type="entry name" value="HRDC_dom_sf"/>
</dbReference>
<dbReference type="Pfam" id="PF18305">
    <property type="entry name" value="DNA_pol_A_exoN"/>
    <property type="match status" value="1"/>
</dbReference>
<dbReference type="InterPro" id="IPR012337">
    <property type="entry name" value="RNaseH-like_sf"/>
</dbReference>
<dbReference type="GO" id="GO:0006139">
    <property type="term" value="P:nucleobase-containing compound metabolic process"/>
    <property type="evidence" value="ECO:0007669"/>
    <property type="project" value="InterPro"/>
</dbReference>
<dbReference type="OrthoDB" id="144122at2"/>
<dbReference type="CDD" id="cd06142">
    <property type="entry name" value="RNaseD_exo"/>
    <property type="match status" value="1"/>
</dbReference>
<protein>
    <submittedName>
        <fullName evidence="3">Ribonuclease D</fullName>
    </submittedName>
</protein>
<accession>A0A1N7EFP4</accession>
<organism evidence="3 4">
    <name type="scientific">Williamsia sterculiae</name>
    <dbReference type="NCBI Taxonomy" id="1344003"/>
    <lineage>
        <taxon>Bacteria</taxon>
        <taxon>Bacillati</taxon>
        <taxon>Actinomycetota</taxon>
        <taxon>Actinomycetes</taxon>
        <taxon>Mycobacteriales</taxon>
        <taxon>Nocardiaceae</taxon>
        <taxon>Williamsia</taxon>
    </lineage>
</organism>